<keyword evidence="2 4" id="KW-0413">Isomerase</keyword>
<keyword evidence="3" id="KW-0694">RNA-binding</keyword>
<dbReference type="Gene3D" id="3.30.70.1560">
    <property type="entry name" value="Alpha-L RNA-binding motif"/>
    <property type="match status" value="1"/>
</dbReference>
<accession>A0ABV5J6C5</accession>
<evidence type="ECO:0000256" key="4">
    <source>
        <dbReference type="RuleBase" id="RU003887"/>
    </source>
</evidence>
<dbReference type="SMART" id="SM00363">
    <property type="entry name" value="S4"/>
    <property type="match status" value="1"/>
</dbReference>
<feature type="region of interest" description="Disordered" evidence="5">
    <location>
        <begin position="1"/>
        <end position="103"/>
    </location>
</feature>
<dbReference type="PROSITE" id="PS50889">
    <property type="entry name" value="S4"/>
    <property type="match status" value="1"/>
</dbReference>
<comment type="caution">
    <text evidence="7">The sequence shown here is derived from an EMBL/GenBank/DDBJ whole genome shotgun (WGS) entry which is preliminary data.</text>
</comment>
<dbReference type="PROSITE" id="PS01149">
    <property type="entry name" value="PSI_RSU"/>
    <property type="match status" value="1"/>
</dbReference>
<dbReference type="RefSeq" id="WP_290247124.1">
    <property type="nucleotide sequence ID" value="NZ_JAUFQT010000001.1"/>
</dbReference>
<proteinExistence type="inferred from homology"/>
<dbReference type="Proteomes" id="UP001589654">
    <property type="component" value="Unassembled WGS sequence"/>
</dbReference>
<dbReference type="EC" id="5.4.99.-" evidence="4"/>
<evidence type="ECO:0000256" key="3">
    <source>
        <dbReference type="PROSITE-ProRule" id="PRU00182"/>
    </source>
</evidence>
<dbReference type="Pfam" id="PF01479">
    <property type="entry name" value="S4"/>
    <property type="match status" value="1"/>
</dbReference>
<dbReference type="InterPro" id="IPR000748">
    <property type="entry name" value="PsdUridine_synth_RsuA/RluB/E/F"/>
</dbReference>
<dbReference type="InterPro" id="IPR050343">
    <property type="entry name" value="RsuA_PseudoU_synthase"/>
</dbReference>
<evidence type="ECO:0000259" key="6">
    <source>
        <dbReference type="SMART" id="SM00363"/>
    </source>
</evidence>
<comment type="similarity">
    <text evidence="1 4">Belongs to the pseudouridine synthase RsuA family.</text>
</comment>
<dbReference type="InterPro" id="IPR018496">
    <property type="entry name" value="PsdUridine_synth_RsuA/RluB_CS"/>
</dbReference>
<dbReference type="GO" id="GO:0016853">
    <property type="term" value="F:isomerase activity"/>
    <property type="evidence" value="ECO:0007669"/>
    <property type="project" value="UniProtKB-KW"/>
</dbReference>
<dbReference type="CDD" id="cd02870">
    <property type="entry name" value="PseudoU_synth_RsuA_like"/>
    <property type="match status" value="1"/>
</dbReference>
<dbReference type="PANTHER" id="PTHR47683">
    <property type="entry name" value="PSEUDOURIDINE SYNTHASE FAMILY PROTEIN-RELATED"/>
    <property type="match status" value="1"/>
</dbReference>
<dbReference type="CDD" id="cd00165">
    <property type="entry name" value="S4"/>
    <property type="match status" value="1"/>
</dbReference>
<sequence length="390" mass="44846">MKKNQGDHRENRSGKKGRFEKSSGRSDKDFGKSKKSGHGESRPKGSSHKGRDFDRKKSHGDQKEAFSPLKKYGKNKPSHWEDKPEEEKEKTVYKGRNKSEKPIFEKKAWDEGEKKSEFKKSRFKKPFFQKKSSKTPKPEYNFKKIQKSRGQHPGQEELRLNKYIANAGICSRREADKLIEKGEIKVNGEIITELGHKVHRYDKVVFKGKPINPEKPVYVLLNKPKDFITTTDDPMDRKTVMHLVQNACEERIFPVGRLDRNTTGLLLFTNDGELAANLSHPSSKIKKIYQVTLDKPISKGDVEAIIEGLTLEDGLVEVDDIQVLSKDKTILGIEIHVGKNRIVRRIFAHLGYEVTALDRVTYAGLTKKEISRGKWRFLSEKEVINLKFFK</sequence>
<dbReference type="SUPFAM" id="SSF55120">
    <property type="entry name" value="Pseudouridine synthase"/>
    <property type="match status" value="1"/>
</dbReference>
<dbReference type="Pfam" id="PF00849">
    <property type="entry name" value="PseudoU_synth_2"/>
    <property type="match status" value="1"/>
</dbReference>
<dbReference type="InterPro" id="IPR036986">
    <property type="entry name" value="S4_RNA-bd_sf"/>
</dbReference>
<protein>
    <recommendedName>
        <fullName evidence="4">Pseudouridine synthase</fullName>
        <ecNumber evidence="4">5.4.99.-</ecNumber>
    </recommendedName>
</protein>
<dbReference type="SUPFAM" id="SSF55174">
    <property type="entry name" value="Alpha-L RNA-binding motif"/>
    <property type="match status" value="1"/>
</dbReference>
<dbReference type="Gene3D" id="3.10.290.10">
    <property type="entry name" value="RNA-binding S4 domain"/>
    <property type="match status" value="1"/>
</dbReference>
<dbReference type="InterPro" id="IPR020094">
    <property type="entry name" value="TruA/RsuA/RluB/E/F_N"/>
</dbReference>
<evidence type="ECO:0000256" key="1">
    <source>
        <dbReference type="ARBA" id="ARBA00008348"/>
    </source>
</evidence>
<evidence type="ECO:0000313" key="8">
    <source>
        <dbReference type="Proteomes" id="UP001589654"/>
    </source>
</evidence>
<name>A0ABV5J6C5_9BACT</name>
<feature type="compositionally biased region" description="Basic and acidic residues" evidence="5">
    <location>
        <begin position="1"/>
        <end position="64"/>
    </location>
</feature>
<dbReference type="EMBL" id="JBHMEW010000053">
    <property type="protein sequence ID" value="MFB9211765.1"/>
    <property type="molecule type" value="Genomic_DNA"/>
</dbReference>
<feature type="compositionally biased region" description="Basic and acidic residues" evidence="5">
    <location>
        <begin position="78"/>
        <end position="103"/>
    </location>
</feature>
<evidence type="ECO:0000256" key="2">
    <source>
        <dbReference type="ARBA" id="ARBA00023235"/>
    </source>
</evidence>
<reference evidence="7 8" key="1">
    <citation type="submission" date="2024-09" db="EMBL/GenBank/DDBJ databases">
        <authorList>
            <person name="Sun Q."/>
            <person name="Mori K."/>
        </authorList>
    </citation>
    <scope>NUCLEOTIDE SEQUENCE [LARGE SCALE GENOMIC DNA]</scope>
    <source>
        <strain evidence="7 8">CECT 7682</strain>
    </source>
</reference>
<dbReference type="InterPro" id="IPR002942">
    <property type="entry name" value="S4_RNA-bd"/>
</dbReference>
<keyword evidence="8" id="KW-1185">Reference proteome</keyword>
<dbReference type="NCBIfam" id="TIGR00093">
    <property type="entry name" value="pseudouridine synthase"/>
    <property type="match status" value="1"/>
</dbReference>
<dbReference type="InterPro" id="IPR006145">
    <property type="entry name" value="PsdUridine_synth_RsuA/RluA"/>
</dbReference>
<gene>
    <name evidence="7" type="ORF">ACFFUR_08105</name>
</gene>
<evidence type="ECO:0000256" key="5">
    <source>
        <dbReference type="SAM" id="MobiDB-lite"/>
    </source>
</evidence>
<organism evidence="7 8">
    <name type="scientific">Echinicola jeungdonensis</name>
    <dbReference type="NCBI Taxonomy" id="709343"/>
    <lineage>
        <taxon>Bacteria</taxon>
        <taxon>Pseudomonadati</taxon>
        <taxon>Bacteroidota</taxon>
        <taxon>Cytophagia</taxon>
        <taxon>Cytophagales</taxon>
        <taxon>Cyclobacteriaceae</taxon>
        <taxon>Echinicola</taxon>
    </lineage>
</organism>
<dbReference type="PANTHER" id="PTHR47683:SF2">
    <property type="entry name" value="RNA-BINDING S4 DOMAIN-CONTAINING PROTEIN"/>
    <property type="match status" value="1"/>
</dbReference>
<feature type="domain" description="RNA-binding S4" evidence="6">
    <location>
        <begin position="158"/>
        <end position="225"/>
    </location>
</feature>
<dbReference type="InterPro" id="IPR042092">
    <property type="entry name" value="PsdUridine_s_RsuA/RluB/E/F_cat"/>
</dbReference>
<evidence type="ECO:0000313" key="7">
    <source>
        <dbReference type="EMBL" id="MFB9211765.1"/>
    </source>
</evidence>
<dbReference type="InterPro" id="IPR020103">
    <property type="entry name" value="PsdUridine_synth_cat_dom_sf"/>
</dbReference>
<dbReference type="Gene3D" id="3.30.70.580">
    <property type="entry name" value="Pseudouridine synthase I, catalytic domain, N-terminal subdomain"/>
    <property type="match status" value="1"/>
</dbReference>